<dbReference type="Proteomes" id="UP000509302">
    <property type="component" value="Chromosome"/>
</dbReference>
<dbReference type="KEGG" id="cagg:HYG79_01210"/>
<dbReference type="EMBL" id="CP058595">
    <property type="protein sequence ID" value="QLG44024.1"/>
    <property type="molecule type" value="Genomic_DNA"/>
</dbReference>
<keyword evidence="1" id="KW-0732">Signal</keyword>
<reference evidence="2 3" key="1">
    <citation type="journal article" date="2006" name="Int. J. Syst. Evol. Microbiol.">
        <title>Costertonia aggregata gen. nov., sp. nov., a mesophilic marine bacterium of the family Flavobacteriaceae, isolated from a mature biofilm.</title>
        <authorList>
            <person name="Kwon K.K."/>
            <person name="Lee Y.K."/>
            <person name="Lee H.K."/>
        </authorList>
    </citation>
    <scope>NUCLEOTIDE SEQUENCE [LARGE SCALE GENOMIC DNA]</scope>
    <source>
        <strain evidence="2 3">KCCM 42265</strain>
    </source>
</reference>
<dbReference type="AlphaFoldDB" id="A0A7H9AL10"/>
<feature type="signal peptide" evidence="1">
    <location>
        <begin position="1"/>
        <end position="19"/>
    </location>
</feature>
<protein>
    <submittedName>
        <fullName evidence="2">DUF2141 domain-containing protein</fullName>
    </submittedName>
</protein>
<proteinExistence type="predicted"/>
<accession>A0A7H9AL10</accession>
<dbReference type="InterPro" id="IPR018673">
    <property type="entry name" value="DUF2141"/>
</dbReference>
<sequence length="139" mass="15112">MKTLGLILGLVFTGMIATAQDAEGITVTLTIENVLNENGNVMASLHTADTFMKGAGVTDLEKAAKKGEMTFTFENVVPGTYAIMILHDENENKRMDFEANGMPKENYSMSGNDMTMGPPTFEGTKFEVTDADKSISVRF</sequence>
<feature type="chain" id="PRO_5028802437" evidence="1">
    <location>
        <begin position="20"/>
        <end position="139"/>
    </location>
</feature>
<name>A0A7H9AL10_9FLAO</name>
<organism evidence="2 3">
    <name type="scientific">Costertonia aggregata</name>
    <dbReference type="NCBI Taxonomy" id="343403"/>
    <lineage>
        <taxon>Bacteria</taxon>
        <taxon>Pseudomonadati</taxon>
        <taxon>Bacteroidota</taxon>
        <taxon>Flavobacteriia</taxon>
        <taxon>Flavobacteriales</taxon>
        <taxon>Flavobacteriaceae</taxon>
        <taxon>Costertonia</taxon>
    </lineage>
</organism>
<dbReference type="RefSeq" id="WP_179240360.1">
    <property type="nucleotide sequence ID" value="NZ_CP058595.1"/>
</dbReference>
<gene>
    <name evidence="2" type="ORF">HYG79_01210</name>
</gene>
<dbReference type="Pfam" id="PF09912">
    <property type="entry name" value="DUF2141"/>
    <property type="match status" value="1"/>
</dbReference>
<evidence type="ECO:0000313" key="3">
    <source>
        <dbReference type="Proteomes" id="UP000509302"/>
    </source>
</evidence>
<evidence type="ECO:0000313" key="2">
    <source>
        <dbReference type="EMBL" id="QLG44024.1"/>
    </source>
</evidence>
<evidence type="ECO:0000256" key="1">
    <source>
        <dbReference type="SAM" id="SignalP"/>
    </source>
</evidence>
<keyword evidence="3" id="KW-1185">Reference proteome</keyword>